<organism evidence="1 2">
    <name type="scientific">Ilex paraguariensis</name>
    <name type="common">yerba mate</name>
    <dbReference type="NCBI Taxonomy" id="185542"/>
    <lineage>
        <taxon>Eukaryota</taxon>
        <taxon>Viridiplantae</taxon>
        <taxon>Streptophyta</taxon>
        <taxon>Embryophyta</taxon>
        <taxon>Tracheophyta</taxon>
        <taxon>Spermatophyta</taxon>
        <taxon>Magnoliopsida</taxon>
        <taxon>eudicotyledons</taxon>
        <taxon>Gunneridae</taxon>
        <taxon>Pentapetalae</taxon>
        <taxon>asterids</taxon>
        <taxon>campanulids</taxon>
        <taxon>Aquifoliales</taxon>
        <taxon>Aquifoliaceae</taxon>
        <taxon>Ilex</taxon>
    </lineage>
</organism>
<evidence type="ECO:0000313" key="2">
    <source>
        <dbReference type="Proteomes" id="UP001642360"/>
    </source>
</evidence>
<protein>
    <submittedName>
        <fullName evidence="1">Uncharacterized protein</fullName>
    </submittedName>
</protein>
<dbReference type="Proteomes" id="UP001642360">
    <property type="component" value="Unassembled WGS sequence"/>
</dbReference>
<dbReference type="AlphaFoldDB" id="A0ABC8SJS5"/>
<comment type="caution">
    <text evidence="1">The sequence shown here is derived from an EMBL/GenBank/DDBJ whole genome shotgun (WGS) entry which is preliminary data.</text>
</comment>
<dbReference type="EMBL" id="CAUOFW020003003">
    <property type="protein sequence ID" value="CAK9157439.1"/>
    <property type="molecule type" value="Genomic_DNA"/>
</dbReference>
<name>A0ABC8SJS5_9AQUA</name>
<keyword evidence="2" id="KW-1185">Reference proteome</keyword>
<proteinExistence type="predicted"/>
<reference evidence="1 2" key="1">
    <citation type="submission" date="2024-02" db="EMBL/GenBank/DDBJ databases">
        <authorList>
            <person name="Vignale AGUSTIN F."/>
            <person name="Sosa J E."/>
            <person name="Modenutti C."/>
        </authorList>
    </citation>
    <scope>NUCLEOTIDE SEQUENCE [LARGE SCALE GENOMIC DNA]</scope>
</reference>
<gene>
    <name evidence="1" type="ORF">ILEXP_LOCUS25998</name>
</gene>
<sequence>MGRVTVMMHASLTAAASEYRLEIPGILFALPSTTFPRWFLMILPIEAFCPPVLKVPSPSQLILRLP</sequence>
<evidence type="ECO:0000313" key="1">
    <source>
        <dbReference type="EMBL" id="CAK9157439.1"/>
    </source>
</evidence>
<accession>A0ABC8SJS5</accession>